<dbReference type="OrthoDB" id="8702084at2"/>
<evidence type="ECO:0000313" key="1">
    <source>
        <dbReference type="EMBL" id="TWI61542.1"/>
    </source>
</evidence>
<evidence type="ECO:0008006" key="3">
    <source>
        <dbReference type="Google" id="ProtNLM"/>
    </source>
</evidence>
<dbReference type="RefSeq" id="WP_145652436.1">
    <property type="nucleotide sequence ID" value="NZ_VLLB01000011.1"/>
</dbReference>
<dbReference type="EMBL" id="VLLB01000011">
    <property type="protein sequence ID" value="TWI61542.1"/>
    <property type="molecule type" value="Genomic_DNA"/>
</dbReference>
<dbReference type="Proteomes" id="UP000318431">
    <property type="component" value="Unassembled WGS sequence"/>
</dbReference>
<name>A0A562QXL8_9BURK</name>
<accession>A0A562QXL8</accession>
<evidence type="ECO:0000313" key="2">
    <source>
        <dbReference type="Proteomes" id="UP000318431"/>
    </source>
</evidence>
<organism evidence="1 2">
    <name type="scientific">Pseudoduganella lurida</name>
    <dbReference type="NCBI Taxonomy" id="1036180"/>
    <lineage>
        <taxon>Bacteria</taxon>
        <taxon>Pseudomonadati</taxon>
        <taxon>Pseudomonadota</taxon>
        <taxon>Betaproteobacteria</taxon>
        <taxon>Burkholderiales</taxon>
        <taxon>Oxalobacteraceae</taxon>
        <taxon>Telluria group</taxon>
        <taxon>Pseudoduganella</taxon>
    </lineage>
</organism>
<dbReference type="AlphaFoldDB" id="A0A562QXL8"/>
<protein>
    <recommendedName>
        <fullName evidence="3">Lipoprotein</fullName>
    </recommendedName>
</protein>
<dbReference type="PROSITE" id="PS51257">
    <property type="entry name" value="PROKAR_LIPOPROTEIN"/>
    <property type="match status" value="1"/>
</dbReference>
<reference evidence="1 2" key="1">
    <citation type="journal article" date="2015" name="Stand. Genomic Sci.">
        <title>Genomic Encyclopedia of Bacterial and Archaeal Type Strains, Phase III: the genomes of soil and plant-associated and newly described type strains.</title>
        <authorList>
            <person name="Whitman W.B."/>
            <person name="Woyke T."/>
            <person name="Klenk H.P."/>
            <person name="Zhou Y."/>
            <person name="Lilburn T.G."/>
            <person name="Beck B.J."/>
            <person name="De Vos P."/>
            <person name="Vandamme P."/>
            <person name="Eisen J.A."/>
            <person name="Garrity G."/>
            <person name="Hugenholtz P."/>
            <person name="Kyrpides N.C."/>
        </authorList>
    </citation>
    <scope>NUCLEOTIDE SEQUENCE [LARGE SCALE GENOMIC DNA]</scope>
    <source>
        <strain evidence="1 2">CGMCC 1.10822</strain>
    </source>
</reference>
<proteinExistence type="predicted"/>
<comment type="caution">
    <text evidence="1">The sequence shown here is derived from an EMBL/GenBank/DDBJ whole genome shotgun (WGS) entry which is preliminary data.</text>
</comment>
<sequence>MKAQFLGAALLALALAGCGGESDFTIGGSITNLKNAGLVLANGDDTLSVPVGATSYSFPKTVAYGDNYSVVITKQPDHMTCTPTVTSGAAGQFETISVPITCAQNTYAVNVTVTGLTAEGLQLVNGSSGTATVTVAAPTASFTSIPVGTAYGITIYNQPTGQTCTIANGAGVMGDADRSDAVVTCVKNS</sequence>
<gene>
    <name evidence="1" type="ORF">IP91_04622</name>
</gene>
<keyword evidence="2" id="KW-1185">Reference proteome</keyword>